<dbReference type="PANTHER" id="PTHR24567">
    <property type="entry name" value="CRP FAMILY TRANSCRIPTIONAL REGULATORY PROTEIN"/>
    <property type="match status" value="1"/>
</dbReference>
<dbReference type="PANTHER" id="PTHR24567:SF74">
    <property type="entry name" value="HTH-TYPE TRANSCRIPTIONAL REGULATOR ARCR"/>
    <property type="match status" value="1"/>
</dbReference>
<evidence type="ECO:0000256" key="3">
    <source>
        <dbReference type="ARBA" id="ARBA00023163"/>
    </source>
</evidence>
<dbReference type="Gene3D" id="2.60.120.10">
    <property type="entry name" value="Jelly Rolls"/>
    <property type="match status" value="1"/>
</dbReference>
<dbReference type="InterPro" id="IPR036390">
    <property type="entry name" value="WH_DNA-bd_sf"/>
</dbReference>
<dbReference type="InterPro" id="IPR050397">
    <property type="entry name" value="Env_Response_Regulators"/>
</dbReference>
<dbReference type="InterPro" id="IPR018490">
    <property type="entry name" value="cNMP-bd_dom_sf"/>
</dbReference>
<sequence length="230" mass="24426">MAAAKNALIAQLHPRDRQALMAAGESVQLALGTVLGEPGDTTTHVYFPDDCFISLVTGGAGEPSIEVGMVGREGMLGTQLTLGVSAVPLHALVQGAGSALRIAATPFCSALAASPAMQQVLTRYVYVLMSQLATSAACTRFHQVEPRLARWLLMTQDRAHSDSFHLTHEFLAHMLGVRRVGITGAAGTLQRNGLIHYHRGNITVLDRVGLEAAACSCYATDRRTYDATVG</sequence>
<accession>A0ABX2ENQ6</accession>
<evidence type="ECO:0000256" key="2">
    <source>
        <dbReference type="ARBA" id="ARBA00023125"/>
    </source>
</evidence>
<dbReference type="InterPro" id="IPR014710">
    <property type="entry name" value="RmlC-like_jellyroll"/>
</dbReference>
<dbReference type="Proteomes" id="UP000737171">
    <property type="component" value="Unassembled WGS sequence"/>
</dbReference>
<feature type="domain" description="HTH crp-type" evidence="4">
    <location>
        <begin position="147"/>
        <end position="212"/>
    </location>
</feature>
<dbReference type="SUPFAM" id="SSF51206">
    <property type="entry name" value="cAMP-binding domain-like"/>
    <property type="match status" value="1"/>
</dbReference>
<keyword evidence="1" id="KW-0805">Transcription regulation</keyword>
<evidence type="ECO:0000313" key="5">
    <source>
        <dbReference type="EMBL" id="NRF70199.1"/>
    </source>
</evidence>
<proteinExistence type="predicted"/>
<evidence type="ECO:0000259" key="4">
    <source>
        <dbReference type="Pfam" id="PF13545"/>
    </source>
</evidence>
<protein>
    <submittedName>
        <fullName evidence="5">Crp/Fnr family transcriptional regulator</fullName>
    </submittedName>
</protein>
<keyword evidence="3" id="KW-0804">Transcription</keyword>
<dbReference type="EMBL" id="JABRWJ010000008">
    <property type="protein sequence ID" value="NRF70199.1"/>
    <property type="molecule type" value="Genomic_DNA"/>
</dbReference>
<organism evidence="5 6">
    <name type="scientific">Pseudaquabacterium terrae</name>
    <dbReference type="NCBI Taxonomy" id="2732868"/>
    <lineage>
        <taxon>Bacteria</taxon>
        <taxon>Pseudomonadati</taxon>
        <taxon>Pseudomonadota</taxon>
        <taxon>Betaproteobacteria</taxon>
        <taxon>Burkholderiales</taxon>
        <taxon>Sphaerotilaceae</taxon>
        <taxon>Pseudaquabacterium</taxon>
    </lineage>
</organism>
<dbReference type="Pfam" id="PF13545">
    <property type="entry name" value="HTH_Crp_2"/>
    <property type="match status" value="1"/>
</dbReference>
<reference evidence="5 6" key="1">
    <citation type="submission" date="2020-05" db="EMBL/GenBank/DDBJ databases">
        <title>Aquincola sp. isolate from soil.</title>
        <authorList>
            <person name="Han J."/>
            <person name="Kim D.-U."/>
        </authorList>
    </citation>
    <scope>NUCLEOTIDE SEQUENCE [LARGE SCALE GENOMIC DNA]</scope>
    <source>
        <strain evidence="5 6">S2</strain>
    </source>
</reference>
<name>A0ABX2ENQ6_9BURK</name>
<keyword evidence="6" id="KW-1185">Reference proteome</keyword>
<dbReference type="SUPFAM" id="SSF46785">
    <property type="entry name" value="Winged helix' DNA-binding domain"/>
    <property type="match status" value="1"/>
</dbReference>
<keyword evidence="2" id="KW-0238">DNA-binding</keyword>
<gene>
    <name evidence="5" type="ORF">HLB44_24635</name>
</gene>
<evidence type="ECO:0000256" key="1">
    <source>
        <dbReference type="ARBA" id="ARBA00023015"/>
    </source>
</evidence>
<dbReference type="RefSeq" id="WP_173128739.1">
    <property type="nucleotide sequence ID" value="NZ_JABRWJ010000008.1"/>
</dbReference>
<evidence type="ECO:0000313" key="6">
    <source>
        <dbReference type="Proteomes" id="UP000737171"/>
    </source>
</evidence>
<comment type="caution">
    <text evidence="5">The sequence shown here is derived from an EMBL/GenBank/DDBJ whole genome shotgun (WGS) entry which is preliminary data.</text>
</comment>
<dbReference type="InterPro" id="IPR012318">
    <property type="entry name" value="HTH_CRP"/>
</dbReference>